<name>A0A191UTK1_9ACTN</name>
<reference evidence="7 9" key="2">
    <citation type="submission" date="2024-01" db="EMBL/GenBank/DDBJ databases">
        <title>Genome mining of biosynthetic gene clusters to explore secondary metabolites of Streptomyces sp.</title>
        <authorList>
            <person name="Baig A."/>
            <person name="Ajitkumar Shintre N."/>
            <person name="Kumar H."/>
            <person name="Anbarasu A."/>
            <person name="Ramaiah S."/>
        </authorList>
    </citation>
    <scope>NUCLEOTIDE SEQUENCE [LARGE SCALE GENOMIC DNA]</scope>
    <source>
        <strain evidence="7 9">A03</strain>
    </source>
</reference>
<dbReference type="Proteomes" id="UP001585018">
    <property type="component" value="Unassembled WGS sequence"/>
</dbReference>
<dbReference type="GeneID" id="91303811"/>
<dbReference type="InterPro" id="IPR015422">
    <property type="entry name" value="PyrdxlP-dep_Trfase_small"/>
</dbReference>
<accession>A0A191UTK1</accession>
<evidence type="ECO:0000313" key="7">
    <source>
        <dbReference type="EMBL" id="MFB8752987.1"/>
    </source>
</evidence>
<dbReference type="InterPro" id="IPR051326">
    <property type="entry name" value="Kynurenine-oxoglutarate_AT"/>
</dbReference>
<dbReference type="InterPro" id="IPR015424">
    <property type="entry name" value="PyrdxlP-dep_Trfase"/>
</dbReference>
<keyword evidence="2 6" id="KW-0032">Aminotransferase</keyword>
<comment type="cofactor">
    <cofactor evidence="1">
        <name>pyridoxal 5'-phosphate</name>
        <dbReference type="ChEBI" id="CHEBI:597326"/>
    </cofactor>
</comment>
<dbReference type="RefSeq" id="WP_064726397.1">
    <property type="nucleotide sequence ID" value="NZ_BMRX01000003.1"/>
</dbReference>
<evidence type="ECO:0000313" key="8">
    <source>
        <dbReference type="Proteomes" id="UP000078468"/>
    </source>
</evidence>
<dbReference type="KEGG" id="spav:Spa2297_02875"/>
<dbReference type="PANTHER" id="PTHR43807">
    <property type="entry name" value="FI04487P"/>
    <property type="match status" value="1"/>
</dbReference>
<evidence type="ECO:0000313" key="6">
    <source>
        <dbReference type="EMBL" id="ANJ06017.1"/>
    </source>
</evidence>
<gene>
    <name evidence="6" type="ORF">Spa2297_02875</name>
    <name evidence="7" type="ORF">VSS30_29620</name>
</gene>
<keyword evidence="3 6" id="KW-0808">Transferase</keyword>
<dbReference type="GO" id="GO:0016212">
    <property type="term" value="F:kynurenine-oxoglutarate transaminase activity"/>
    <property type="evidence" value="ECO:0007669"/>
    <property type="project" value="TreeGrafter"/>
</dbReference>
<organism evidence="6 8">
    <name type="scientific">Streptomyces parvulus</name>
    <dbReference type="NCBI Taxonomy" id="146923"/>
    <lineage>
        <taxon>Bacteria</taxon>
        <taxon>Bacillati</taxon>
        <taxon>Actinomycetota</taxon>
        <taxon>Actinomycetes</taxon>
        <taxon>Kitasatosporales</taxon>
        <taxon>Streptomycetaceae</taxon>
        <taxon>Streptomyces</taxon>
    </lineage>
</organism>
<evidence type="ECO:0000259" key="5">
    <source>
        <dbReference type="Pfam" id="PF00155"/>
    </source>
</evidence>
<dbReference type="Pfam" id="PF00155">
    <property type="entry name" value="Aminotran_1_2"/>
    <property type="match status" value="1"/>
</dbReference>
<dbReference type="Gene3D" id="3.90.1150.10">
    <property type="entry name" value="Aspartate Aminotransferase, domain 1"/>
    <property type="match status" value="1"/>
</dbReference>
<feature type="domain" description="Aminotransferase class I/classII large" evidence="5">
    <location>
        <begin position="28"/>
        <end position="373"/>
    </location>
</feature>
<dbReference type="SMR" id="A0A191UTK1"/>
<evidence type="ECO:0000256" key="4">
    <source>
        <dbReference type="ARBA" id="ARBA00022898"/>
    </source>
</evidence>
<dbReference type="Proteomes" id="UP000078468">
    <property type="component" value="Chromosome"/>
</dbReference>
<keyword evidence="9" id="KW-1185">Reference proteome</keyword>
<protein>
    <submittedName>
        <fullName evidence="6 7">Aminotransferase</fullName>
    </submittedName>
</protein>
<evidence type="ECO:0000313" key="9">
    <source>
        <dbReference type="Proteomes" id="UP001585018"/>
    </source>
</evidence>
<dbReference type="AlphaFoldDB" id="A0A191UTK1"/>
<dbReference type="CDD" id="cd00609">
    <property type="entry name" value="AAT_like"/>
    <property type="match status" value="1"/>
</dbReference>
<evidence type="ECO:0000256" key="3">
    <source>
        <dbReference type="ARBA" id="ARBA00022679"/>
    </source>
</evidence>
<evidence type="ECO:0000256" key="2">
    <source>
        <dbReference type="ARBA" id="ARBA00022576"/>
    </source>
</evidence>
<dbReference type="GO" id="GO:0005737">
    <property type="term" value="C:cytoplasm"/>
    <property type="evidence" value="ECO:0007669"/>
    <property type="project" value="TreeGrafter"/>
</dbReference>
<dbReference type="GO" id="GO:0030170">
    <property type="term" value="F:pyridoxal phosphate binding"/>
    <property type="evidence" value="ECO:0007669"/>
    <property type="project" value="InterPro"/>
</dbReference>
<dbReference type="InterPro" id="IPR004839">
    <property type="entry name" value="Aminotransferase_I/II_large"/>
</dbReference>
<dbReference type="EMBL" id="CP015866">
    <property type="protein sequence ID" value="ANJ06017.1"/>
    <property type="molecule type" value="Genomic_DNA"/>
</dbReference>
<dbReference type="Gene3D" id="3.40.640.10">
    <property type="entry name" value="Type I PLP-dependent aspartate aminotransferase-like (Major domain)"/>
    <property type="match status" value="1"/>
</dbReference>
<evidence type="ECO:0000256" key="1">
    <source>
        <dbReference type="ARBA" id="ARBA00001933"/>
    </source>
</evidence>
<dbReference type="InterPro" id="IPR015421">
    <property type="entry name" value="PyrdxlP-dep_Trfase_major"/>
</dbReference>
<dbReference type="EMBL" id="JAYMRR010000021">
    <property type="protein sequence ID" value="MFB8752987.1"/>
    <property type="molecule type" value="Genomic_DNA"/>
</dbReference>
<sequence>MKPSLRARALSPMELAGLQRLSGTGALDIALGIPPGDPPAAVVDAAVSALRDGLHQYADPAGLPELRALIAADARRTHGVDVDPETEVTVTVGATEGLLTALLAVTDPGDEVLLPEPYFELYPGIVELAGAVPRPVRLEAPGWRLTETAVTRALSPRTRAVVLNTPHNPTGRVFDPGELRLLMDICAAQGIVCVTDEVYDCTVFDGRRHLSPLAMPAARPDTIVVGSLSKKLQMTGWRIGYCIADPETTSVLRTIHEHTTVGTNHPLQAGARALKPSDVLDGRREFQEQRDELVAGLSSLGFTVRPPEGGWFVFAGTEALGRSAREISRTLAARAGVLVAPGTPFFGRPEDGDRWIRTTFVRGAETTRAALDRMAAHLP</sequence>
<proteinExistence type="predicted"/>
<dbReference type="SUPFAM" id="SSF53383">
    <property type="entry name" value="PLP-dependent transferases"/>
    <property type="match status" value="1"/>
</dbReference>
<dbReference type="PANTHER" id="PTHR43807:SF20">
    <property type="entry name" value="FI04487P"/>
    <property type="match status" value="1"/>
</dbReference>
<keyword evidence="4" id="KW-0663">Pyridoxal phosphate</keyword>
<reference evidence="6 8" key="1">
    <citation type="submission" date="2016-05" db="EMBL/GenBank/DDBJ databases">
        <title>Non-Contiguous Finished Genome Sequence of Streptomyces parvulus 2297 Integrated Site-Specifically with Actinophage R4.</title>
        <authorList>
            <person name="Nishizawa T."/>
            <person name="Miura T."/>
            <person name="Harada C."/>
            <person name="Guo Y."/>
            <person name="Narisawa K."/>
            <person name="Ohta H."/>
            <person name="Takahashi H."/>
            <person name="Shirai M."/>
        </authorList>
    </citation>
    <scope>NUCLEOTIDE SEQUENCE [LARGE SCALE GENOMIC DNA]</scope>
    <source>
        <strain evidence="6 8">2297</strain>
    </source>
</reference>